<name>A0AAD8NHA7_TARER</name>
<dbReference type="SUPFAM" id="SSF52200">
    <property type="entry name" value="Toll/Interleukin receptor TIR domain"/>
    <property type="match status" value="1"/>
</dbReference>
<gene>
    <name evidence="3" type="ORF">QVD17_31753</name>
</gene>
<protein>
    <recommendedName>
        <fullName evidence="2">TIR domain-containing protein</fullName>
    </recommendedName>
</protein>
<keyword evidence="1" id="KW-0520">NAD</keyword>
<dbReference type="SMART" id="SM00255">
    <property type="entry name" value="TIR"/>
    <property type="match status" value="1"/>
</dbReference>
<dbReference type="EMBL" id="JAUHHV010000008">
    <property type="protein sequence ID" value="KAK1415965.1"/>
    <property type="molecule type" value="Genomic_DNA"/>
</dbReference>
<keyword evidence="4" id="KW-1185">Reference proteome</keyword>
<evidence type="ECO:0000313" key="4">
    <source>
        <dbReference type="Proteomes" id="UP001229421"/>
    </source>
</evidence>
<reference evidence="3" key="1">
    <citation type="journal article" date="2023" name="bioRxiv">
        <title>Improved chromosome-level genome assembly for marigold (Tagetes erecta).</title>
        <authorList>
            <person name="Jiang F."/>
            <person name="Yuan L."/>
            <person name="Wang S."/>
            <person name="Wang H."/>
            <person name="Xu D."/>
            <person name="Wang A."/>
            <person name="Fan W."/>
        </authorList>
    </citation>
    <scope>NUCLEOTIDE SEQUENCE</scope>
    <source>
        <strain evidence="3">WSJ</strain>
        <tissue evidence="3">Leaf</tissue>
    </source>
</reference>
<proteinExistence type="predicted"/>
<dbReference type="PROSITE" id="PS50104">
    <property type="entry name" value="TIR"/>
    <property type="match status" value="1"/>
</dbReference>
<dbReference type="Pfam" id="PF01582">
    <property type="entry name" value="TIR"/>
    <property type="match status" value="1"/>
</dbReference>
<evidence type="ECO:0000313" key="3">
    <source>
        <dbReference type="EMBL" id="KAK1415965.1"/>
    </source>
</evidence>
<dbReference type="PANTHER" id="PTHR32009">
    <property type="entry name" value="TMV RESISTANCE PROTEIN N-LIKE"/>
    <property type="match status" value="1"/>
</dbReference>
<dbReference type="FunFam" id="3.40.50.10140:FF:000007">
    <property type="entry name" value="Disease resistance protein (TIR-NBS-LRR class)"/>
    <property type="match status" value="1"/>
</dbReference>
<evidence type="ECO:0000256" key="1">
    <source>
        <dbReference type="ARBA" id="ARBA00023027"/>
    </source>
</evidence>
<dbReference type="InterPro" id="IPR000157">
    <property type="entry name" value="TIR_dom"/>
</dbReference>
<dbReference type="Proteomes" id="UP001229421">
    <property type="component" value="Unassembled WGS sequence"/>
</dbReference>
<dbReference type="GO" id="GO:0007165">
    <property type="term" value="P:signal transduction"/>
    <property type="evidence" value="ECO:0007669"/>
    <property type="project" value="InterPro"/>
</dbReference>
<comment type="caution">
    <text evidence="3">The sequence shown here is derived from an EMBL/GenBank/DDBJ whole genome shotgun (WGS) entry which is preliminary data.</text>
</comment>
<dbReference type="AlphaFoldDB" id="A0AAD8NHA7"/>
<organism evidence="3 4">
    <name type="scientific">Tagetes erecta</name>
    <name type="common">African marigold</name>
    <dbReference type="NCBI Taxonomy" id="13708"/>
    <lineage>
        <taxon>Eukaryota</taxon>
        <taxon>Viridiplantae</taxon>
        <taxon>Streptophyta</taxon>
        <taxon>Embryophyta</taxon>
        <taxon>Tracheophyta</taxon>
        <taxon>Spermatophyta</taxon>
        <taxon>Magnoliopsida</taxon>
        <taxon>eudicotyledons</taxon>
        <taxon>Gunneridae</taxon>
        <taxon>Pentapetalae</taxon>
        <taxon>asterids</taxon>
        <taxon>campanulids</taxon>
        <taxon>Asterales</taxon>
        <taxon>Asteraceae</taxon>
        <taxon>Asteroideae</taxon>
        <taxon>Heliantheae alliance</taxon>
        <taxon>Tageteae</taxon>
        <taxon>Tagetes</taxon>
    </lineage>
</organism>
<dbReference type="PANTHER" id="PTHR32009:SF109">
    <property type="entry name" value="TOLL-INTERLEUKIN-RESISTANCE (TIR) DOMAIN FAMILY PROTEIN"/>
    <property type="match status" value="1"/>
</dbReference>
<evidence type="ECO:0000259" key="2">
    <source>
        <dbReference type="PROSITE" id="PS50104"/>
    </source>
</evidence>
<accession>A0AAD8NHA7</accession>
<feature type="domain" description="TIR" evidence="2">
    <location>
        <begin position="11"/>
        <end position="140"/>
    </location>
</feature>
<dbReference type="Gene3D" id="3.40.50.10140">
    <property type="entry name" value="Toll/interleukin-1 receptor homology (TIR) domain"/>
    <property type="match status" value="1"/>
</dbReference>
<sequence>MAHSSSSSKTWNYDVFLSFRGKDTRNTFVSHLYLALEQHNYTYLDDKAIPRGESIGQSLLTAIRESRIAIIVFSENYARSSWCLDELAYIMKCKKTRKQIVLPIFYGVEPTKVRNQSNTIGKSSVKMRLRTRELNYREKH</sequence>
<dbReference type="InterPro" id="IPR035897">
    <property type="entry name" value="Toll_tir_struct_dom_sf"/>
</dbReference>